<organism evidence="8 9">
    <name type="scientific">Callosobruchus maculatus</name>
    <name type="common">Southern cowpea weevil</name>
    <name type="synonym">Pulse bruchid</name>
    <dbReference type="NCBI Taxonomy" id="64391"/>
    <lineage>
        <taxon>Eukaryota</taxon>
        <taxon>Metazoa</taxon>
        <taxon>Ecdysozoa</taxon>
        <taxon>Arthropoda</taxon>
        <taxon>Hexapoda</taxon>
        <taxon>Insecta</taxon>
        <taxon>Pterygota</taxon>
        <taxon>Neoptera</taxon>
        <taxon>Endopterygota</taxon>
        <taxon>Coleoptera</taxon>
        <taxon>Polyphaga</taxon>
        <taxon>Cucujiformia</taxon>
        <taxon>Chrysomeloidea</taxon>
        <taxon>Chrysomelidae</taxon>
        <taxon>Bruchinae</taxon>
        <taxon>Bruchini</taxon>
        <taxon>Callosobruchus</taxon>
    </lineage>
</organism>
<proteinExistence type="predicted"/>
<reference evidence="8 9" key="1">
    <citation type="submission" date="2019-01" db="EMBL/GenBank/DDBJ databases">
        <authorList>
            <person name="Sayadi A."/>
        </authorList>
    </citation>
    <scope>NUCLEOTIDE SEQUENCE [LARGE SCALE GENOMIC DNA]</scope>
</reference>
<evidence type="ECO:0000256" key="5">
    <source>
        <dbReference type="ARBA" id="ARBA00025466"/>
    </source>
</evidence>
<evidence type="ECO:0000313" key="8">
    <source>
        <dbReference type="EMBL" id="VEN47078.1"/>
    </source>
</evidence>
<protein>
    <recommendedName>
        <fullName evidence="2">Regulatory protein zeste</fullName>
    </recommendedName>
</protein>
<accession>A0A653CGQ9</accession>
<dbReference type="InterPro" id="IPR028002">
    <property type="entry name" value="Myb_DNA-bind_5"/>
</dbReference>
<evidence type="ECO:0000313" key="9">
    <source>
        <dbReference type="Proteomes" id="UP000410492"/>
    </source>
</evidence>
<gene>
    <name evidence="8" type="ORF">CALMAC_LOCUS8960</name>
</gene>
<evidence type="ECO:0000256" key="1">
    <source>
        <dbReference type="ARBA" id="ARBA00011764"/>
    </source>
</evidence>
<comment type="subunit">
    <text evidence="1">Self-associates forming complexes of several hundred monomers.</text>
</comment>
<evidence type="ECO:0000259" key="7">
    <source>
        <dbReference type="Pfam" id="PF13873"/>
    </source>
</evidence>
<keyword evidence="3" id="KW-0805">Transcription regulation</keyword>
<keyword evidence="9" id="KW-1185">Reference proteome</keyword>
<feature type="coiled-coil region" evidence="6">
    <location>
        <begin position="235"/>
        <end position="264"/>
    </location>
</feature>
<evidence type="ECO:0000256" key="3">
    <source>
        <dbReference type="ARBA" id="ARBA00023015"/>
    </source>
</evidence>
<keyword evidence="4" id="KW-0804">Transcription</keyword>
<dbReference type="Proteomes" id="UP000410492">
    <property type="component" value="Unassembled WGS sequence"/>
</dbReference>
<feature type="domain" description="Myb/SANT-like DNA-binding" evidence="7">
    <location>
        <begin position="19"/>
        <end position="66"/>
    </location>
</feature>
<keyword evidence="6" id="KW-0175">Coiled coil</keyword>
<dbReference type="AlphaFoldDB" id="A0A653CGQ9"/>
<evidence type="ECO:0000256" key="4">
    <source>
        <dbReference type="ARBA" id="ARBA00023163"/>
    </source>
</evidence>
<name>A0A653CGQ9_CALMS</name>
<evidence type="ECO:0000256" key="2">
    <source>
        <dbReference type="ARBA" id="ARBA00016807"/>
    </source>
</evidence>
<sequence length="264" mass="30697">MSKCVLSDTELFIQILAKYNIVEDNKSESDHNEKKEAWINATEEFNAEANEKRTMVELRQWWHETIKPSMSKLVKEEYDEMATDVAERPCSSDSIRNNLVYDVDVKDDSDGIYYSTVEVTQKAPKQEPGTSSISLYTTLPTIVKHENIKEEQQISVVKAEPLEQIVHSASMSSQYEPSPSTSKEQVIAIEEETPSLLEISRKRSSDKRKELLQLKLARLRLIQQETRHLEELHKIKLEEAHYQREAARLARLRQELKLKKLRKK</sequence>
<dbReference type="Pfam" id="PF13873">
    <property type="entry name" value="Myb_DNA-bind_5"/>
    <property type="match status" value="1"/>
</dbReference>
<evidence type="ECO:0000256" key="6">
    <source>
        <dbReference type="SAM" id="Coils"/>
    </source>
</evidence>
<comment type="function">
    <text evidence="5">Involved in transvection phenomena (= synapsis-dependent gene expression), where the synaptic pairing of chromosomes carrying genes with which zeste interacts influences the expression of these genes. Zeste binds to DNA and stimulates transcription from a nearby promoter.</text>
</comment>
<dbReference type="EMBL" id="CAACVG010007791">
    <property type="protein sequence ID" value="VEN47078.1"/>
    <property type="molecule type" value="Genomic_DNA"/>
</dbReference>